<dbReference type="OrthoDB" id="4331225at2"/>
<organism evidence="1 2">
    <name type="scientific">Streptomyces cinnamoneus</name>
    <name type="common">Streptoverticillium cinnamoneum</name>
    <dbReference type="NCBI Taxonomy" id="53446"/>
    <lineage>
        <taxon>Bacteria</taxon>
        <taxon>Bacillati</taxon>
        <taxon>Actinomycetota</taxon>
        <taxon>Actinomycetes</taxon>
        <taxon>Kitasatosporales</taxon>
        <taxon>Streptomycetaceae</taxon>
        <taxon>Streptomyces</taxon>
        <taxon>Streptomyces cinnamoneus group</taxon>
    </lineage>
</organism>
<sequence>MSATDHSRAAAGALLLCRADPDRVRPSAQLLREPLLVAPAGGGWSVLVPAEEPGPGAAENPAALTAEWTHALTVAESWPAVGLWWDEEGAGFVVAAGFRRTLGYTWLADGSPLGDEGALTALRARLGLDPVLDAAAFDRLTAPDSDADAAARVRGLVAVLARAGLHLPQGLVPGASARTLRAAMEAAPSAEAVEWPGWRAAMRDGLDATERGPLGTWVRGPRARALGTAELLAGAVLLSRARRAERPRRGWALAGAVLLADGALTIAYDAWRRRGPRTR</sequence>
<dbReference type="RefSeq" id="WP_099201212.1">
    <property type="nucleotide sequence ID" value="NZ_JBIRXA010000027.1"/>
</dbReference>
<accession>A0A2G1XDE0</accession>
<gene>
    <name evidence="1" type="ORF">BLA24_24665</name>
</gene>
<protein>
    <submittedName>
        <fullName evidence="1">Uncharacterized protein</fullName>
    </submittedName>
</protein>
<name>A0A2G1XDE0_STRCJ</name>
<dbReference type="AlphaFoldDB" id="A0A2G1XDE0"/>
<proteinExistence type="predicted"/>
<keyword evidence="2" id="KW-1185">Reference proteome</keyword>
<evidence type="ECO:0000313" key="1">
    <source>
        <dbReference type="EMBL" id="PHQ49257.1"/>
    </source>
</evidence>
<comment type="caution">
    <text evidence="1">The sequence shown here is derived from an EMBL/GenBank/DDBJ whole genome shotgun (WGS) entry which is preliminary data.</text>
</comment>
<dbReference type="Proteomes" id="UP000222531">
    <property type="component" value="Unassembled WGS sequence"/>
</dbReference>
<reference evidence="1 2" key="1">
    <citation type="journal article" date="2017" name="Biochemistry">
        <title>Identification of the Biosynthetic Pathway for the Antibiotic Bicyclomycin.</title>
        <authorList>
            <person name="Patteson J."/>
            <person name="Cai W."/>
            <person name="Johnson R.A."/>
            <person name="Santa Maria K."/>
            <person name="Li B."/>
        </authorList>
    </citation>
    <scope>NUCLEOTIDE SEQUENCE [LARGE SCALE GENOMIC DNA]</scope>
    <source>
        <strain evidence="1 2">ATCC 21532</strain>
    </source>
</reference>
<evidence type="ECO:0000313" key="2">
    <source>
        <dbReference type="Proteomes" id="UP000222531"/>
    </source>
</evidence>
<dbReference type="EMBL" id="NHZO01000154">
    <property type="protein sequence ID" value="PHQ49257.1"/>
    <property type="molecule type" value="Genomic_DNA"/>
</dbReference>